<name>A0ACC3P0Q9_9PEZI</name>
<sequence>MAYCVDRPQSQGDHMAWLNLTNTDQPYTQYQSGRPQQGAFNSYNVATSTANAAIPPYSSYHLPMMSHPKETMLTYVGQGQPNGYRHHNGGSFTPFVNRHEALPYDNMDQMSNWSQRYWYMPGLSGEHMAGGEGTIRPRHSPPKQLLSVPRGPPRKPGRSGHAIWVGNLPQNLPILRLIDHFTRGDSQHVQSIFLMSRSNCAFVNYRTEEACKSAQVRFHGTQIDDRLIVCRTRNDGEDKSNSLASPQIPNTLSNGAANSVPDDLMPLIVGMSSTSIATNAVVVPKAPEKFIVLKSLTLEDLEASVRQQTWTTQLHNEDKLNKAFSECETLYLIFSANKSGQYFGYARMVRPISYDYAEVSSNDVVELEDYRRNHSIYSPKPSISPGTSLVPEGRIVDDSERGILFWEAVPTDKEGNEKPQGKDAAGRTNGSGGRAFSIEWLSTTRLPFYITRGLRNPWNQNREIKIARDGTAIEPSVGRRLIDLFATV</sequence>
<gene>
    <name evidence="1" type="ORF">LTR37_000020</name>
</gene>
<proteinExistence type="predicted"/>
<accession>A0ACC3P0Q9</accession>
<evidence type="ECO:0000313" key="1">
    <source>
        <dbReference type="EMBL" id="KAK3725872.1"/>
    </source>
</evidence>
<organism evidence="1 2">
    <name type="scientific">Vermiconidia calcicola</name>
    <dbReference type="NCBI Taxonomy" id="1690605"/>
    <lineage>
        <taxon>Eukaryota</taxon>
        <taxon>Fungi</taxon>
        <taxon>Dikarya</taxon>
        <taxon>Ascomycota</taxon>
        <taxon>Pezizomycotina</taxon>
        <taxon>Dothideomycetes</taxon>
        <taxon>Dothideomycetidae</taxon>
        <taxon>Mycosphaerellales</taxon>
        <taxon>Extremaceae</taxon>
        <taxon>Vermiconidia</taxon>
    </lineage>
</organism>
<dbReference type="Proteomes" id="UP001281147">
    <property type="component" value="Unassembled WGS sequence"/>
</dbReference>
<protein>
    <submittedName>
        <fullName evidence="1">Uncharacterized protein</fullName>
    </submittedName>
</protein>
<keyword evidence="2" id="KW-1185">Reference proteome</keyword>
<reference evidence="1" key="1">
    <citation type="submission" date="2023-07" db="EMBL/GenBank/DDBJ databases">
        <title>Black Yeasts Isolated from many extreme environments.</title>
        <authorList>
            <person name="Coleine C."/>
            <person name="Stajich J.E."/>
            <person name="Selbmann L."/>
        </authorList>
    </citation>
    <scope>NUCLEOTIDE SEQUENCE</scope>
    <source>
        <strain evidence="1">CCFEE 5714</strain>
    </source>
</reference>
<evidence type="ECO:0000313" key="2">
    <source>
        <dbReference type="Proteomes" id="UP001281147"/>
    </source>
</evidence>
<comment type="caution">
    <text evidence="1">The sequence shown here is derived from an EMBL/GenBank/DDBJ whole genome shotgun (WGS) entry which is preliminary data.</text>
</comment>
<dbReference type="EMBL" id="JAUTXU010000001">
    <property type="protein sequence ID" value="KAK3725872.1"/>
    <property type="molecule type" value="Genomic_DNA"/>
</dbReference>